<dbReference type="InterPro" id="IPR001387">
    <property type="entry name" value="Cro/C1-type_HTH"/>
</dbReference>
<comment type="caution">
    <text evidence="2">The sequence shown here is derived from an EMBL/GenBank/DDBJ whole genome shotgun (WGS) entry which is preliminary data.</text>
</comment>
<evidence type="ECO:0000259" key="1">
    <source>
        <dbReference type="PROSITE" id="PS50943"/>
    </source>
</evidence>
<sequence>MRNRTPNLASSLQDPGYRKIIARLRAARDEKGITQAELAEMLKKPQSFVAKVEGYERRLDVYEFCLMARALGVDAGEVIEGEPHRKPKR</sequence>
<protein>
    <submittedName>
        <fullName evidence="2">Helix-turn-helix domain-containing protein</fullName>
    </submittedName>
</protein>
<dbReference type="Gene3D" id="1.10.260.40">
    <property type="entry name" value="lambda repressor-like DNA-binding domains"/>
    <property type="match status" value="1"/>
</dbReference>
<evidence type="ECO:0000313" key="3">
    <source>
        <dbReference type="Proteomes" id="UP000024942"/>
    </source>
</evidence>
<accession>A0A059G6Y5</accession>
<reference evidence="2 3" key="1">
    <citation type="journal article" date="2014" name="Antonie Van Leeuwenhoek">
        <title>Hyphomonas beringensis sp. nov. and Hyphomonas chukchiensis sp. nov., isolated from surface seawater of the Bering Sea and Chukchi Sea.</title>
        <authorList>
            <person name="Li C."/>
            <person name="Lai Q."/>
            <person name="Li G."/>
            <person name="Dong C."/>
            <person name="Wang J."/>
            <person name="Liao Y."/>
            <person name="Shao Z."/>
        </authorList>
    </citation>
    <scope>NUCLEOTIDE SEQUENCE [LARGE SCALE GENOMIC DNA]</scope>
    <source>
        <strain evidence="2 3">SCH89</strain>
    </source>
</reference>
<keyword evidence="3" id="KW-1185">Reference proteome</keyword>
<gene>
    <name evidence="2" type="ORF">HOC_10209</name>
</gene>
<dbReference type="PROSITE" id="PS50943">
    <property type="entry name" value="HTH_CROC1"/>
    <property type="match status" value="1"/>
</dbReference>
<dbReference type="OrthoDB" id="9803379at2"/>
<dbReference type="STRING" id="1280953.HOC_10209"/>
<evidence type="ECO:0000313" key="2">
    <source>
        <dbReference type="EMBL" id="KDA02586.1"/>
    </source>
</evidence>
<dbReference type="eggNOG" id="COG1813">
    <property type="taxonomic scope" value="Bacteria"/>
</dbReference>
<dbReference type="PATRIC" id="fig|1280953.3.peg.2062"/>
<dbReference type="EMBL" id="ARYL01000013">
    <property type="protein sequence ID" value="KDA02586.1"/>
    <property type="molecule type" value="Genomic_DNA"/>
</dbReference>
<dbReference type="CDD" id="cd00093">
    <property type="entry name" value="HTH_XRE"/>
    <property type="match status" value="1"/>
</dbReference>
<proteinExistence type="predicted"/>
<dbReference type="GO" id="GO:0003677">
    <property type="term" value="F:DNA binding"/>
    <property type="evidence" value="ECO:0007669"/>
    <property type="project" value="InterPro"/>
</dbReference>
<name>A0A059G6Y5_9PROT</name>
<dbReference type="InterPro" id="IPR010982">
    <property type="entry name" value="Lambda_DNA-bd_dom_sf"/>
</dbReference>
<dbReference type="AlphaFoldDB" id="A0A059G6Y5"/>
<organism evidence="2 3">
    <name type="scientific">Hyphomonas oceanitis SCH89</name>
    <dbReference type="NCBI Taxonomy" id="1280953"/>
    <lineage>
        <taxon>Bacteria</taxon>
        <taxon>Pseudomonadati</taxon>
        <taxon>Pseudomonadota</taxon>
        <taxon>Alphaproteobacteria</taxon>
        <taxon>Hyphomonadales</taxon>
        <taxon>Hyphomonadaceae</taxon>
        <taxon>Hyphomonas</taxon>
    </lineage>
</organism>
<dbReference type="SUPFAM" id="SSF47413">
    <property type="entry name" value="lambda repressor-like DNA-binding domains"/>
    <property type="match status" value="1"/>
</dbReference>
<dbReference type="Proteomes" id="UP000024942">
    <property type="component" value="Unassembled WGS sequence"/>
</dbReference>
<dbReference type="Pfam" id="PF01381">
    <property type="entry name" value="HTH_3"/>
    <property type="match status" value="1"/>
</dbReference>
<dbReference type="SMART" id="SM00530">
    <property type="entry name" value="HTH_XRE"/>
    <property type="match status" value="1"/>
</dbReference>
<feature type="domain" description="HTH cro/C1-type" evidence="1">
    <location>
        <begin position="24"/>
        <end position="78"/>
    </location>
</feature>
<dbReference type="RefSeq" id="WP_035538108.1">
    <property type="nucleotide sequence ID" value="NZ_ARYL01000013.1"/>
</dbReference>